<evidence type="ECO:0000256" key="1">
    <source>
        <dbReference type="SAM" id="Phobius"/>
    </source>
</evidence>
<gene>
    <name evidence="2" type="ORF">LPST10_00018</name>
</gene>
<keyword evidence="1" id="KW-1133">Transmembrane helix</keyword>
<sequence>MKIENRKWGKAGYFIEGCKISSPCQVVIDVDGRAWRWTGSLPHVAMPDSLRNDGVGIGSWVYCYGEIPTQNNDEGILLFIALIIILIMAFL</sequence>
<protein>
    <submittedName>
        <fullName evidence="2">Uncharacterized protein</fullName>
    </submittedName>
</protein>
<dbReference type="EMBL" id="KY860935">
    <property type="protein sequence ID" value="ARK07750.1"/>
    <property type="molecule type" value="Genomic_DNA"/>
</dbReference>
<keyword evidence="1" id="KW-0472">Membrane</keyword>
<name>A0A1W6DXM2_9CAUD</name>
<organism evidence="2 3">
    <name type="scientific">Salmonella phage LPST10</name>
    <dbReference type="NCBI Taxonomy" id="1973454"/>
    <lineage>
        <taxon>Viruses</taxon>
        <taxon>Duplodnaviria</taxon>
        <taxon>Heunggongvirae</taxon>
        <taxon>Uroviricota</taxon>
        <taxon>Caudoviricetes</taxon>
        <taxon>Skatevirus</taxon>
        <taxon>Skatevirus LPST10</taxon>
    </lineage>
</organism>
<accession>A0A1W6DXM2</accession>
<dbReference type="Gene3D" id="2.10.10.80">
    <property type="match status" value="1"/>
</dbReference>
<dbReference type="Proteomes" id="UP000223281">
    <property type="component" value="Segment"/>
</dbReference>
<evidence type="ECO:0000313" key="3">
    <source>
        <dbReference type="Proteomes" id="UP000223281"/>
    </source>
</evidence>
<evidence type="ECO:0000313" key="2">
    <source>
        <dbReference type="EMBL" id="ARK07750.1"/>
    </source>
</evidence>
<proteinExistence type="predicted"/>
<feature type="transmembrane region" description="Helical" evidence="1">
    <location>
        <begin position="75"/>
        <end position="90"/>
    </location>
</feature>
<keyword evidence="1" id="KW-0812">Transmembrane</keyword>
<keyword evidence="3" id="KW-1185">Reference proteome</keyword>
<reference evidence="2 3" key="1">
    <citation type="submission" date="2017-04" db="EMBL/GenBank/DDBJ databases">
        <title>Complete Genome Sequence of Salmonella enterica serovar Typhimurium Bacteriophage LPST10, Isolated in China.</title>
        <authorList>
            <person name="Dong X."/>
            <person name="Huang C."/>
            <person name="Morsy M.K."/>
            <person name="Li Z."/>
            <person name="Zhou Y."/>
            <person name="Willias S.P."/>
            <person name="Abdelnabby H."/>
            <person name="Liu J."/>
            <person name="Wang X."/>
            <person name="Li J."/>
        </authorList>
    </citation>
    <scope>NUCLEOTIDE SEQUENCE [LARGE SCALE GENOMIC DNA]</scope>
</reference>